<name>A0ABV5WIL2_9BACI</name>
<dbReference type="Pfam" id="PF19985">
    <property type="entry name" value="DUF6421"/>
    <property type="match status" value="1"/>
</dbReference>
<evidence type="ECO:0000313" key="2">
    <source>
        <dbReference type="Proteomes" id="UP001589609"/>
    </source>
</evidence>
<organism evidence="1 2">
    <name type="scientific">Ectobacillus funiculus</name>
    <dbReference type="NCBI Taxonomy" id="137993"/>
    <lineage>
        <taxon>Bacteria</taxon>
        <taxon>Bacillati</taxon>
        <taxon>Bacillota</taxon>
        <taxon>Bacilli</taxon>
        <taxon>Bacillales</taxon>
        <taxon>Bacillaceae</taxon>
        <taxon>Ectobacillus</taxon>
    </lineage>
</organism>
<evidence type="ECO:0000313" key="1">
    <source>
        <dbReference type="EMBL" id="MFB9760243.1"/>
    </source>
</evidence>
<sequence length="388" mass="44565">MVQNQDVILSLTGQIRTDLKNEVQPEKEVVEQLIAEIKKLEGTCSSELIQAFAEETKSFLLDGNAPNYSKTREYTNVAQTEISFVAGLFHSPYNPRFGFECIFYKKHDVNNVVTKHYPSSVVLPVTVLGCTEGFKETMNVSLFPEFFVADAPIDDKNKVFYFTNRFEQRNQLLTKPVLERITTPGSLQFIKSASNEEIQEACIAWVYLHEYHHRTGVLPIPNFLSLKGSRSAASLEELRVDLHSILACMDLYFKKDFEKGLLFAEVIFIERLLRYPIQIDPNQNFDSRASQLFHTFLSDLGIEVFDGELINIDIVEARETLQKMVSFIDMFERQIARLTPAEAKTQIEHLCRSLGGYNAETKEYERMPMYKKMIEVCQNNNIPVVMAH</sequence>
<dbReference type="RefSeq" id="WP_379950567.1">
    <property type="nucleotide sequence ID" value="NZ_JBHMAF010000120.1"/>
</dbReference>
<dbReference type="EMBL" id="JBHMAF010000120">
    <property type="protein sequence ID" value="MFB9760243.1"/>
    <property type="molecule type" value="Genomic_DNA"/>
</dbReference>
<dbReference type="Proteomes" id="UP001589609">
    <property type="component" value="Unassembled WGS sequence"/>
</dbReference>
<proteinExistence type="predicted"/>
<gene>
    <name evidence="1" type="ORF">ACFFMS_17925</name>
</gene>
<comment type="caution">
    <text evidence="1">The sequence shown here is derived from an EMBL/GenBank/DDBJ whole genome shotgun (WGS) entry which is preliminary data.</text>
</comment>
<dbReference type="InterPro" id="IPR046306">
    <property type="entry name" value="DUF6421"/>
</dbReference>
<protein>
    <submittedName>
        <fullName evidence="1">DUF6421 family protein</fullName>
    </submittedName>
</protein>
<keyword evidence="2" id="KW-1185">Reference proteome</keyword>
<reference evidence="1 2" key="1">
    <citation type="submission" date="2024-09" db="EMBL/GenBank/DDBJ databases">
        <authorList>
            <person name="Sun Q."/>
            <person name="Mori K."/>
        </authorList>
    </citation>
    <scope>NUCLEOTIDE SEQUENCE [LARGE SCALE GENOMIC DNA]</scope>
    <source>
        <strain evidence="1 2">JCM 11201</strain>
    </source>
</reference>
<accession>A0ABV5WIL2</accession>